<reference evidence="2 3" key="1">
    <citation type="submission" date="2023-07" db="EMBL/GenBank/DDBJ databases">
        <title>Comparative genomics of wheat-associated soil bacteria to identify genetic determinants of phenazine resistance.</title>
        <authorList>
            <person name="Mouncey N."/>
        </authorList>
    </citation>
    <scope>NUCLEOTIDE SEQUENCE [LARGE SCALE GENOMIC DNA]</scope>
    <source>
        <strain evidence="2 3">V2I4</strain>
    </source>
</reference>
<evidence type="ECO:0000313" key="3">
    <source>
        <dbReference type="Proteomes" id="UP001230328"/>
    </source>
</evidence>
<protein>
    <recommendedName>
        <fullName evidence="4">Ferredoxin</fullName>
    </recommendedName>
</protein>
<gene>
    <name evidence="2" type="ORF">QF035_002461</name>
</gene>
<evidence type="ECO:0000313" key="2">
    <source>
        <dbReference type="EMBL" id="MDQ1024879.1"/>
    </source>
</evidence>
<accession>A0ABU0SQT2</accession>
<evidence type="ECO:0000256" key="1">
    <source>
        <dbReference type="SAM" id="MobiDB-lite"/>
    </source>
</evidence>
<keyword evidence="3" id="KW-1185">Reference proteome</keyword>
<evidence type="ECO:0008006" key="4">
    <source>
        <dbReference type="Google" id="ProtNLM"/>
    </source>
</evidence>
<organism evidence="2 3">
    <name type="scientific">Streptomyces umbrinus</name>
    <dbReference type="NCBI Taxonomy" id="67370"/>
    <lineage>
        <taxon>Bacteria</taxon>
        <taxon>Bacillati</taxon>
        <taxon>Actinomycetota</taxon>
        <taxon>Actinomycetes</taxon>
        <taxon>Kitasatosporales</taxon>
        <taxon>Streptomycetaceae</taxon>
        <taxon>Streptomyces</taxon>
        <taxon>Streptomyces phaeochromogenes group</taxon>
    </lineage>
</organism>
<proteinExistence type="predicted"/>
<comment type="caution">
    <text evidence="2">The sequence shown here is derived from an EMBL/GenBank/DDBJ whole genome shotgun (WGS) entry which is preliminary data.</text>
</comment>
<feature type="compositionally biased region" description="Basic and acidic residues" evidence="1">
    <location>
        <begin position="62"/>
        <end position="71"/>
    </location>
</feature>
<name>A0ABU0SQT2_9ACTN</name>
<dbReference type="EMBL" id="JAUSZI010000002">
    <property type="protein sequence ID" value="MDQ1024879.1"/>
    <property type="molecule type" value="Genomic_DNA"/>
</dbReference>
<sequence>MRHPPRSSLLVAGAADLCHGHRMRVGRCTASGVAPACPVECSELTLIPHDDGTPTPSYGIGLRERPRSLDG</sequence>
<dbReference type="Proteomes" id="UP001230328">
    <property type="component" value="Unassembled WGS sequence"/>
</dbReference>
<feature type="region of interest" description="Disordered" evidence="1">
    <location>
        <begin position="48"/>
        <end position="71"/>
    </location>
</feature>